<keyword evidence="5" id="KW-0234">DNA repair</keyword>
<sequence>MKLPPLTSFTGKDQVLESSQPKDNSNYAAVRKHSINKAPSPQNVAAASNKRSSDHDSSISENSPKHVKPGYSNDTQTSSDLVKCPESEKSDLDTEINSHLDWCLQNQTVTSSTKDLTSKYPVKTVKLNEHVQMCVNSSDELKPTEPESIPCLVCNKKIIKSKLNAHLEKCMGCRNIFNNIGDDVTEEEDDSLKDETWNTY</sequence>
<protein>
    <recommendedName>
        <fullName evidence="7">UBZ4-type domain-containing protein</fullName>
    </recommendedName>
</protein>
<name>A0A8K0GG58_IGNLU</name>
<keyword evidence="2" id="KW-0227">DNA damage</keyword>
<keyword evidence="1" id="KW-0479">Metal-binding</keyword>
<dbReference type="OrthoDB" id="5236983at2759"/>
<evidence type="ECO:0000256" key="6">
    <source>
        <dbReference type="SAM" id="MobiDB-lite"/>
    </source>
</evidence>
<dbReference type="GO" id="GO:0008270">
    <property type="term" value="F:zinc ion binding"/>
    <property type="evidence" value="ECO:0007669"/>
    <property type="project" value="UniProtKB-KW"/>
</dbReference>
<dbReference type="GO" id="GO:0003677">
    <property type="term" value="F:DNA binding"/>
    <property type="evidence" value="ECO:0007669"/>
    <property type="project" value="InterPro"/>
</dbReference>
<feature type="compositionally biased region" description="Polar residues" evidence="6">
    <location>
        <begin position="7"/>
        <end position="27"/>
    </location>
</feature>
<feature type="region of interest" description="Disordered" evidence="6">
    <location>
        <begin position="1"/>
        <end position="89"/>
    </location>
</feature>
<evidence type="ECO:0000313" key="8">
    <source>
        <dbReference type="EMBL" id="KAF2898544.1"/>
    </source>
</evidence>
<organism evidence="8 9">
    <name type="scientific">Ignelater luminosus</name>
    <name type="common">Cucubano</name>
    <name type="synonym">Pyrophorus luminosus</name>
    <dbReference type="NCBI Taxonomy" id="2038154"/>
    <lineage>
        <taxon>Eukaryota</taxon>
        <taxon>Metazoa</taxon>
        <taxon>Ecdysozoa</taxon>
        <taxon>Arthropoda</taxon>
        <taxon>Hexapoda</taxon>
        <taxon>Insecta</taxon>
        <taxon>Pterygota</taxon>
        <taxon>Neoptera</taxon>
        <taxon>Endopterygota</taxon>
        <taxon>Coleoptera</taxon>
        <taxon>Polyphaga</taxon>
        <taxon>Elateriformia</taxon>
        <taxon>Elateroidea</taxon>
        <taxon>Elateridae</taxon>
        <taxon>Agrypninae</taxon>
        <taxon>Pyrophorini</taxon>
        <taxon>Ignelater</taxon>
    </lineage>
</organism>
<dbReference type="EMBL" id="VTPC01003416">
    <property type="protein sequence ID" value="KAF2898544.1"/>
    <property type="molecule type" value="Genomic_DNA"/>
</dbReference>
<evidence type="ECO:0000256" key="1">
    <source>
        <dbReference type="ARBA" id="ARBA00022723"/>
    </source>
</evidence>
<gene>
    <name evidence="8" type="ORF">ILUMI_07615</name>
</gene>
<dbReference type="Proteomes" id="UP000801492">
    <property type="component" value="Unassembled WGS sequence"/>
</dbReference>
<evidence type="ECO:0000256" key="3">
    <source>
        <dbReference type="ARBA" id="ARBA00022771"/>
    </source>
</evidence>
<dbReference type="AlphaFoldDB" id="A0A8K0GG58"/>
<reference evidence="8" key="1">
    <citation type="submission" date="2019-08" db="EMBL/GenBank/DDBJ databases">
        <title>The genome of the North American firefly Photinus pyralis.</title>
        <authorList>
            <consortium name="Photinus pyralis genome working group"/>
            <person name="Fallon T.R."/>
            <person name="Sander Lower S.E."/>
            <person name="Weng J.-K."/>
        </authorList>
    </citation>
    <scope>NUCLEOTIDE SEQUENCE</scope>
    <source>
        <strain evidence="8">TRF0915ILg1</strain>
        <tissue evidence="8">Whole body</tissue>
    </source>
</reference>
<dbReference type="GO" id="GO:0006281">
    <property type="term" value="P:DNA repair"/>
    <property type="evidence" value="ECO:0007669"/>
    <property type="project" value="UniProtKB-KW"/>
</dbReference>
<dbReference type="InterPro" id="IPR006642">
    <property type="entry name" value="Rad18_UBZ4"/>
</dbReference>
<evidence type="ECO:0000256" key="4">
    <source>
        <dbReference type="ARBA" id="ARBA00022833"/>
    </source>
</evidence>
<feature type="domain" description="UBZ4-type" evidence="7">
    <location>
        <begin position="148"/>
        <end position="171"/>
    </location>
</feature>
<comment type="caution">
    <text evidence="8">The sequence shown here is derived from an EMBL/GenBank/DDBJ whole genome shotgun (WGS) entry which is preliminary data.</text>
</comment>
<evidence type="ECO:0000256" key="5">
    <source>
        <dbReference type="ARBA" id="ARBA00023204"/>
    </source>
</evidence>
<evidence type="ECO:0000259" key="7">
    <source>
        <dbReference type="SMART" id="SM00734"/>
    </source>
</evidence>
<keyword evidence="4" id="KW-0862">Zinc</keyword>
<evidence type="ECO:0000313" key="9">
    <source>
        <dbReference type="Proteomes" id="UP000801492"/>
    </source>
</evidence>
<proteinExistence type="predicted"/>
<keyword evidence="3" id="KW-0863">Zinc-finger</keyword>
<feature type="compositionally biased region" description="Polar residues" evidence="6">
    <location>
        <begin position="37"/>
        <end position="46"/>
    </location>
</feature>
<keyword evidence="9" id="KW-1185">Reference proteome</keyword>
<evidence type="ECO:0000256" key="2">
    <source>
        <dbReference type="ARBA" id="ARBA00022763"/>
    </source>
</evidence>
<feature type="domain" description="UBZ4-type" evidence="7">
    <location>
        <begin position="81"/>
        <end position="104"/>
    </location>
</feature>
<dbReference type="SMART" id="SM00734">
    <property type="entry name" value="ZnF_Rad18"/>
    <property type="match status" value="2"/>
</dbReference>
<accession>A0A8K0GG58</accession>